<evidence type="ECO:0000313" key="2">
    <source>
        <dbReference type="Proteomes" id="UP000243591"/>
    </source>
</evidence>
<reference evidence="1 2" key="1">
    <citation type="submission" date="2017-09" db="EMBL/GenBank/DDBJ databases">
        <title>Complete Genome Sequences of Two Strains of the Meat Spoilage Bacterium Brochothrix thermosphacta Isolated from Ground Chicken.</title>
        <authorList>
            <person name="Paoli G.C."/>
            <person name="Wijey C."/>
            <person name="Chen C.-Y."/>
            <person name="Nguyen L."/>
            <person name="Yan X."/>
            <person name="Irwin P.L."/>
        </authorList>
    </citation>
    <scope>NUCLEOTIDE SEQUENCE [LARGE SCALE GENOMIC DNA]</scope>
    <source>
        <strain evidence="1 2">BI</strain>
    </source>
</reference>
<gene>
    <name evidence="1" type="ORF">CNY62_12390</name>
</gene>
<dbReference type="AlphaFoldDB" id="A0A1D2LUR8"/>
<dbReference type="OrthoDB" id="2363086at2"/>
<keyword evidence="2" id="KW-1185">Reference proteome</keyword>
<sequence>MTEKTYKNLKRRLEIEKTMPYRFSIEGTTYELIKYEKMGKTTGYVIVNESGEAVSREVAQIVLKQAFHLHQLTQYSIHRNKSLGSHDSEIAVRIQSELATIRPEEFSYSIQEDAVSTLAALQIFVEKQLCLDVHLKDFFLILDKVTDQKGVSESDWNYLTDTAITIGQAAYEQIQTLIDSQESIAEVRGWISRKMKQFTKTEAKYMSRFSMLLSELNAKFVFTKVIATADYLTKDITVDETLPIKERLVDFNKQYRKKLENEPTLTKETLALLRN</sequence>
<protein>
    <submittedName>
        <fullName evidence="1">Uncharacterized protein</fullName>
    </submittedName>
</protein>
<proteinExistence type="predicted"/>
<dbReference type="Proteomes" id="UP000243591">
    <property type="component" value="Chromosome"/>
</dbReference>
<organism evidence="1 2">
    <name type="scientific">Brochothrix thermosphacta</name>
    <name type="common">Microbacterium thermosphactum</name>
    <dbReference type="NCBI Taxonomy" id="2756"/>
    <lineage>
        <taxon>Bacteria</taxon>
        <taxon>Bacillati</taxon>
        <taxon>Bacillota</taxon>
        <taxon>Bacilli</taxon>
        <taxon>Bacillales</taxon>
        <taxon>Listeriaceae</taxon>
        <taxon>Brochothrix</taxon>
    </lineage>
</organism>
<evidence type="ECO:0000313" key="1">
    <source>
        <dbReference type="EMBL" id="ATF27098.1"/>
    </source>
</evidence>
<dbReference type="STRING" id="2756.BFR44_03735"/>
<dbReference type="KEGG" id="bths:CNY62_12390"/>
<name>A0A1D2LUR8_BROTH</name>
<accession>A0A1D2LUR8</accession>
<dbReference type="RefSeq" id="WP_069125901.1">
    <property type="nucleotide sequence ID" value="NZ_CP023483.1"/>
</dbReference>
<dbReference type="EMBL" id="CP023483">
    <property type="protein sequence ID" value="ATF27098.1"/>
    <property type="molecule type" value="Genomic_DNA"/>
</dbReference>